<keyword evidence="1" id="KW-0472">Membrane</keyword>
<dbReference type="Pfam" id="PF25231">
    <property type="entry name" value="DUF7847"/>
    <property type="match status" value="1"/>
</dbReference>
<evidence type="ECO:0000256" key="1">
    <source>
        <dbReference type="SAM" id="Phobius"/>
    </source>
</evidence>
<name>A0A7W6DGS1_9SPHN</name>
<sequence length="266" mass="27699">MARLSVGKAWEEGMAFVGRESALLLPVAMLFIAVPAFAGQALMPPELVAWIENGGKGAMPDVPASFWLLALVANIVELFGALGVLALALRPGISVGEALRLALTRAPILIGAFLLFSALVAGVVLVAALVVGVLAALSATLAYFLAALMAAAAVVGSIILTGRLIMLYPVVIDTALGVRDSLRASWRMTAGNLLRLLGFLVAIIFLSFIVSGAAQLVSGVLFGLMMEREVARTVAMGVGLVVSTVILVYMLATLARLYRQLQPADA</sequence>
<proteinExistence type="predicted"/>
<dbReference type="Proteomes" id="UP000552757">
    <property type="component" value="Unassembled WGS sequence"/>
</dbReference>
<gene>
    <name evidence="3" type="ORF">GGR44_002125</name>
</gene>
<feature type="domain" description="DUF7847" evidence="2">
    <location>
        <begin position="4"/>
        <end position="261"/>
    </location>
</feature>
<comment type="caution">
    <text evidence="3">The sequence shown here is derived from an EMBL/GenBank/DDBJ whole genome shotgun (WGS) entry which is preliminary data.</text>
</comment>
<dbReference type="RefSeq" id="WP_183955522.1">
    <property type="nucleotide sequence ID" value="NZ_JACIEB010000004.1"/>
</dbReference>
<keyword evidence="1" id="KW-0812">Transmembrane</keyword>
<evidence type="ECO:0000259" key="2">
    <source>
        <dbReference type="Pfam" id="PF25231"/>
    </source>
</evidence>
<dbReference type="EMBL" id="JACIEB010000004">
    <property type="protein sequence ID" value="MBB3982462.1"/>
    <property type="molecule type" value="Genomic_DNA"/>
</dbReference>
<reference evidence="3 4" key="1">
    <citation type="submission" date="2020-08" db="EMBL/GenBank/DDBJ databases">
        <title>Genomic Encyclopedia of Type Strains, Phase IV (KMG-IV): sequencing the most valuable type-strain genomes for metagenomic binning, comparative biology and taxonomic classification.</title>
        <authorList>
            <person name="Goeker M."/>
        </authorList>
    </citation>
    <scope>NUCLEOTIDE SEQUENCE [LARGE SCALE GENOMIC DNA]</scope>
    <source>
        <strain evidence="3 4">DSM 29348</strain>
    </source>
</reference>
<feature type="transmembrane region" description="Helical" evidence="1">
    <location>
        <begin position="193"/>
        <end position="214"/>
    </location>
</feature>
<feature type="transmembrane region" description="Helical" evidence="1">
    <location>
        <begin position="21"/>
        <end position="44"/>
    </location>
</feature>
<dbReference type="InterPro" id="IPR057169">
    <property type="entry name" value="DUF7847"/>
</dbReference>
<keyword evidence="4" id="KW-1185">Reference proteome</keyword>
<feature type="transmembrane region" description="Helical" evidence="1">
    <location>
        <begin position="234"/>
        <end position="252"/>
    </location>
</feature>
<feature type="transmembrane region" description="Helical" evidence="1">
    <location>
        <begin position="108"/>
        <end position="137"/>
    </location>
</feature>
<evidence type="ECO:0000313" key="4">
    <source>
        <dbReference type="Proteomes" id="UP000552757"/>
    </source>
</evidence>
<evidence type="ECO:0000313" key="3">
    <source>
        <dbReference type="EMBL" id="MBB3982462.1"/>
    </source>
</evidence>
<keyword evidence="1" id="KW-1133">Transmembrane helix</keyword>
<feature type="transmembrane region" description="Helical" evidence="1">
    <location>
        <begin position="64"/>
        <end position="87"/>
    </location>
</feature>
<feature type="transmembrane region" description="Helical" evidence="1">
    <location>
        <begin position="143"/>
        <end position="172"/>
    </location>
</feature>
<accession>A0A7W6DGS1</accession>
<dbReference type="AlphaFoldDB" id="A0A7W6DGS1"/>
<organism evidence="3 4">
    <name type="scientific">Sphingobium fontiphilum</name>
    <dbReference type="NCBI Taxonomy" id="944425"/>
    <lineage>
        <taxon>Bacteria</taxon>
        <taxon>Pseudomonadati</taxon>
        <taxon>Pseudomonadota</taxon>
        <taxon>Alphaproteobacteria</taxon>
        <taxon>Sphingomonadales</taxon>
        <taxon>Sphingomonadaceae</taxon>
        <taxon>Sphingobium</taxon>
    </lineage>
</organism>
<protein>
    <recommendedName>
        <fullName evidence="2">DUF7847 domain-containing protein</fullName>
    </recommendedName>
</protein>